<evidence type="ECO:0000256" key="9">
    <source>
        <dbReference type="ARBA" id="ARBA00023136"/>
    </source>
</evidence>
<sequence length="539" mass="57726">MNPNQTPVDSAHGSASQKSTNVHVPTPKFFMPVFLTLIITTLIYIGFQLSADLAHVPALGLYSVILLATALFIALSFEFVNGFHDTANAVATVIYTNALSAPVAVMWAGFCNFLGVMVASGAVAYGIIALLPVELIMNVGSGAGFAMVFAMLIAAILWNLGTWFLGIPASSSHTLIGSILGVGIMNYILNAGTGASGIDMEQVMKVGKALLFSPLIGFAFAAIVFLLVKKIFKRQLELFQPPEGNKPPPPLIRAMLIFTCTGVSFAHGSNDGQKGMGLIMLILIGCVPLAYSLNKNLDAQHIQSFGQLSAQTADVIYPNHQDIPDEQARDVITKYIQTKEITPEVVPALASLTDHLGEKVGSYTSIKDVPEAQVSEFRNDMYLSTTAFKRLDKAEALPAMSAAQEKTVDEYRDNLDSFLQYIPTWVKVATALALGLGTMVGWKRIVVTVGERIGKQHMTYGQGMSAELVAMSTIAAADGFGMPVSTTHVLNSAVAGTMVANKSGLNFQMVKTILSAWIFTLPATICLSGGLYWVLLKVF</sequence>
<keyword evidence="8 11" id="KW-1133">Transmembrane helix</keyword>
<keyword evidence="6 11" id="KW-0812">Transmembrane</keyword>
<evidence type="ECO:0000256" key="7">
    <source>
        <dbReference type="ARBA" id="ARBA00022847"/>
    </source>
</evidence>
<evidence type="ECO:0000313" key="16">
    <source>
        <dbReference type="Proteomes" id="UP000548425"/>
    </source>
</evidence>
<gene>
    <name evidence="14" type="ORF">EVX74_011595</name>
    <name evidence="13" type="ORF">HNP34_000427</name>
</gene>
<dbReference type="PANTHER" id="PTHR11101:SF65">
    <property type="entry name" value="LOW-AFFINITY INORGANIC PHOSPHATE TRANSPORTER PITA-RELATED"/>
    <property type="match status" value="1"/>
</dbReference>
<feature type="transmembrane region" description="Helical" evidence="11">
    <location>
        <begin position="139"/>
        <end position="160"/>
    </location>
</feature>
<organism evidence="14 15">
    <name type="scientific">Acinetobacter lwoffii</name>
    <dbReference type="NCBI Taxonomy" id="28090"/>
    <lineage>
        <taxon>Bacteria</taxon>
        <taxon>Pseudomonadati</taxon>
        <taxon>Pseudomonadota</taxon>
        <taxon>Gammaproteobacteria</taxon>
        <taxon>Moraxellales</taxon>
        <taxon>Moraxellaceae</taxon>
        <taxon>Acinetobacter</taxon>
    </lineage>
</organism>
<dbReference type="GO" id="GO:0005315">
    <property type="term" value="F:phosphate transmembrane transporter activity"/>
    <property type="evidence" value="ECO:0007669"/>
    <property type="project" value="InterPro"/>
</dbReference>
<protein>
    <recommendedName>
        <fullName evidence="11">Phosphate transporter</fullName>
    </recommendedName>
</protein>
<comment type="subcellular location">
    <subcellularLocation>
        <location evidence="1">Cell membrane</location>
        <topology evidence="1">Multi-pass membrane protein</topology>
    </subcellularLocation>
    <subcellularLocation>
        <location evidence="11">Membrane</location>
        <topology evidence="11">Multi-pass membrane protein</topology>
    </subcellularLocation>
</comment>
<feature type="transmembrane region" description="Helical" evidence="11">
    <location>
        <begin position="250"/>
        <end position="269"/>
    </location>
</feature>
<comment type="similarity">
    <text evidence="2">Belongs to the inorganic phosphate transporter (PiT) (TC 2.A.20) family. Pit subfamily.</text>
</comment>
<dbReference type="GO" id="GO:0005886">
    <property type="term" value="C:plasma membrane"/>
    <property type="evidence" value="ECO:0007669"/>
    <property type="project" value="UniProtKB-SubCell"/>
</dbReference>
<keyword evidence="9 11" id="KW-0472">Membrane</keyword>
<feature type="transmembrane region" description="Helical" evidence="11">
    <location>
        <begin position="172"/>
        <end position="189"/>
    </location>
</feature>
<feature type="transmembrane region" description="Helical" evidence="11">
    <location>
        <begin position="512"/>
        <end position="535"/>
    </location>
</feature>
<evidence type="ECO:0000256" key="12">
    <source>
        <dbReference type="SAM" id="MobiDB-lite"/>
    </source>
</evidence>
<evidence type="ECO:0000313" key="13">
    <source>
        <dbReference type="EMBL" id="MBB6362331.1"/>
    </source>
</evidence>
<keyword evidence="5 11" id="KW-0592">Phosphate transport</keyword>
<dbReference type="EMBL" id="JACHLA010000002">
    <property type="protein sequence ID" value="MBB6362331.1"/>
    <property type="molecule type" value="Genomic_DNA"/>
</dbReference>
<evidence type="ECO:0000256" key="8">
    <source>
        <dbReference type="ARBA" id="ARBA00022989"/>
    </source>
</evidence>
<name>A0AAJ4TT06_ACILW</name>
<evidence type="ECO:0000256" key="11">
    <source>
        <dbReference type="RuleBase" id="RU363058"/>
    </source>
</evidence>
<dbReference type="Proteomes" id="UP000293391">
    <property type="component" value="Chromosome"/>
</dbReference>
<reference evidence="14" key="4">
    <citation type="submission" date="2021-06" db="EMBL/GenBank/DDBJ databases">
        <authorList>
            <person name="Diorio-Toth L."/>
        </authorList>
    </citation>
    <scope>NUCLEOTIDE SEQUENCE</scope>
    <source>
        <strain evidence="14">AL_065</strain>
    </source>
</reference>
<feature type="transmembrane region" description="Helical" evidence="11">
    <location>
        <begin position="209"/>
        <end position="229"/>
    </location>
</feature>
<keyword evidence="7" id="KW-0769">Symport</keyword>
<dbReference type="InterPro" id="IPR001204">
    <property type="entry name" value="Phos_transporter"/>
</dbReference>
<dbReference type="AlphaFoldDB" id="A0AAJ4TT06"/>
<dbReference type="GO" id="GO:0035435">
    <property type="term" value="P:phosphate ion transmembrane transport"/>
    <property type="evidence" value="ECO:0007669"/>
    <property type="project" value="TreeGrafter"/>
</dbReference>
<feature type="transmembrane region" description="Helical" evidence="11">
    <location>
        <begin position="275"/>
        <end position="293"/>
    </location>
</feature>
<feature type="transmembrane region" description="Helical" evidence="11">
    <location>
        <begin position="59"/>
        <end position="77"/>
    </location>
</feature>
<evidence type="ECO:0000256" key="3">
    <source>
        <dbReference type="ARBA" id="ARBA00022448"/>
    </source>
</evidence>
<feature type="region of interest" description="Disordered" evidence="12">
    <location>
        <begin position="1"/>
        <end position="20"/>
    </location>
</feature>
<evidence type="ECO:0000256" key="4">
    <source>
        <dbReference type="ARBA" id="ARBA00022475"/>
    </source>
</evidence>
<dbReference type="RefSeq" id="WP_044111639.1">
    <property type="nucleotide sequence ID" value="NZ_CP078045.1"/>
</dbReference>
<proteinExistence type="inferred from homology"/>
<feature type="transmembrane region" description="Helical" evidence="11">
    <location>
        <begin position="89"/>
        <end position="107"/>
    </location>
</feature>
<dbReference type="GO" id="GO:0015293">
    <property type="term" value="F:symporter activity"/>
    <property type="evidence" value="ECO:0007669"/>
    <property type="project" value="UniProtKB-KW"/>
</dbReference>
<keyword evidence="3 11" id="KW-0813">Transport</keyword>
<evidence type="ECO:0000256" key="2">
    <source>
        <dbReference type="ARBA" id="ARBA00005342"/>
    </source>
</evidence>
<evidence type="ECO:0000256" key="10">
    <source>
        <dbReference type="ARBA" id="ARBA00047348"/>
    </source>
</evidence>
<feature type="transmembrane region" description="Helical" evidence="11">
    <location>
        <begin position="29"/>
        <end position="47"/>
    </location>
</feature>
<keyword evidence="4" id="KW-1003">Cell membrane</keyword>
<evidence type="ECO:0000313" key="15">
    <source>
        <dbReference type="Proteomes" id="UP000293391"/>
    </source>
</evidence>
<dbReference type="PANTHER" id="PTHR11101">
    <property type="entry name" value="PHOSPHATE TRANSPORTER"/>
    <property type="match status" value="1"/>
</dbReference>
<evidence type="ECO:0000256" key="6">
    <source>
        <dbReference type="ARBA" id="ARBA00022692"/>
    </source>
</evidence>
<reference evidence="14" key="2">
    <citation type="journal article" date="2019" name="Nat. Commun.">
        <title>Spatiotemporal dynamics of multidrug resistant bacteria on intensive care unit surfaces.</title>
        <authorList>
            <person name="D'Souza A.W."/>
            <person name="Potter R.F."/>
            <person name="Wallace M."/>
            <person name="Shupe A."/>
            <person name="Patel S."/>
            <person name="Sun X."/>
            <person name="Gul D."/>
            <person name="Kwon J.H."/>
            <person name="Andleeb S."/>
            <person name="Burnham C.D."/>
            <person name="Dantas G."/>
        </authorList>
    </citation>
    <scope>NUCLEOTIDE SEQUENCE</scope>
    <source>
        <strain evidence="14">AL_065</strain>
    </source>
</reference>
<feature type="transmembrane region" description="Helical" evidence="11">
    <location>
        <begin position="114"/>
        <end position="133"/>
    </location>
</feature>
<comment type="catalytic activity">
    <reaction evidence="10">
        <text>phosphate(in) + H(+)(in) = phosphate(out) + H(+)(out)</text>
        <dbReference type="Rhea" id="RHEA:29939"/>
        <dbReference type="ChEBI" id="CHEBI:15378"/>
        <dbReference type="ChEBI" id="CHEBI:43474"/>
    </reaction>
</comment>
<evidence type="ECO:0000256" key="5">
    <source>
        <dbReference type="ARBA" id="ARBA00022592"/>
    </source>
</evidence>
<reference evidence="13 16" key="3">
    <citation type="submission" date="2020-08" db="EMBL/GenBank/DDBJ databases">
        <title>Functional genomics of gut bacteria from endangered species of beetles.</title>
        <authorList>
            <person name="Carlos-Shanley C."/>
        </authorList>
    </citation>
    <scope>NUCLEOTIDE SEQUENCE [LARGE SCALE GENOMIC DNA]</scope>
    <source>
        <strain evidence="13 16">S00127</strain>
    </source>
</reference>
<accession>A0AAJ4TT06</accession>
<reference evidence="14" key="1">
    <citation type="submission" date="2018-10" db="EMBL/GenBank/DDBJ databases">
        <authorList>
            <person name="D'Souza A.W."/>
            <person name="Potter R.F."/>
            <person name="Wallace M."/>
            <person name="Shupe A."/>
            <person name="Patel S."/>
            <person name="Sun S."/>
            <person name="Gul D."/>
            <person name="Kwon J.H."/>
            <person name="Andleeb S."/>
            <person name="Burnham C.-A.D."/>
            <person name="Dantas G."/>
        </authorList>
    </citation>
    <scope>NUCLEOTIDE SEQUENCE</scope>
    <source>
        <strain evidence="14">AL_065</strain>
    </source>
</reference>
<dbReference type="Proteomes" id="UP000548425">
    <property type="component" value="Unassembled WGS sequence"/>
</dbReference>
<dbReference type="EMBL" id="CP078045">
    <property type="protein sequence ID" value="QXR06731.1"/>
    <property type="molecule type" value="Genomic_DNA"/>
</dbReference>
<dbReference type="Pfam" id="PF01384">
    <property type="entry name" value="PHO4"/>
    <property type="match status" value="1"/>
</dbReference>
<evidence type="ECO:0000256" key="1">
    <source>
        <dbReference type="ARBA" id="ARBA00004651"/>
    </source>
</evidence>
<evidence type="ECO:0000313" key="14">
    <source>
        <dbReference type="EMBL" id="QXR06731.1"/>
    </source>
</evidence>